<name>A0A1V3IZJ3_9PAST</name>
<dbReference type="Proteomes" id="UP000188481">
    <property type="component" value="Unassembled WGS sequence"/>
</dbReference>
<keyword evidence="7" id="KW-1185">Reference proteome</keyword>
<dbReference type="Pfam" id="PF04829">
    <property type="entry name" value="PT-VENN"/>
    <property type="match status" value="1"/>
</dbReference>
<comment type="caution">
    <text evidence="6">The sequence shown here is derived from an EMBL/GenBank/DDBJ whole genome shotgun (WGS) entry which is preliminary data.</text>
</comment>
<organism evidence="6 7">
    <name type="scientific">Rodentibacter genomosp. 1</name>
    <dbReference type="NCBI Taxonomy" id="1908264"/>
    <lineage>
        <taxon>Bacteria</taxon>
        <taxon>Pseudomonadati</taxon>
        <taxon>Pseudomonadota</taxon>
        <taxon>Gammaproteobacteria</taxon>
        <taxon>Pasteurellales</taxon>
        <taxon>Pasteurellaceae</taxon>
        <taxon>Rodentibacter</taxon>
    </lineage>
</organism>
<evidence type="ECO:0000313" key="7">
    <source>
        <dbReference type="Proteomes" id="UP000188481"/>
    </source>
</evidence>
<evidence type="ECO:0000256" key="2">
    <source>
        <dbReference type="ARBA" id="ARBA00022656"/>
    </source>
</evidence>
<evidence type="ECO:0000256" key="3">
    <source>
        <dbReference type="ARBA" id="ARBA00022913"/>
    </source>
</evidence>
<protein>
    <recommendedName>
        <fullName evidence="5">VENN motif-containing domain-containing protein</fullName>
    </recommendedName>
</protein>
<feature type="domain" description="VENN motif-containing" evidence="5">
    <location>
        <begin position="58"/>
        <end position="116"/>
    </location>
</feature>
<dbReference type="InterPro" id="IPR006914">
    <property type="entry name" value="VENN_dom"/>
</dbReference>
<keyword evidence="3" id="KW-1266">Target cell cytoplasm</keyword>
<accession>A0A1V3IZJ3</accession>
<sequence length="454" mass="48337">MTKGDMAKDKATNLIAHALLSAVEFQVTGKDPLTGAIAGVTGEATAEIIAQKLYEKSPKELTASEKENISTLSQLAGGLAGALTAKANGTTEQQGGVFITAAAGAETAKRAVENNFFDVDPHQERLDDIKLFAKLYFNGDEEKAEAYYDAMQQGKAKGFKDNVVETADAILNLDETVKSLAYAVTHPNEVIDKVYVSMDEWNQQYEYAVKHDPALAGEMQGYIVGNFGSTPVGGLVVGAAGAKLLQKSAGLVKKVGANAAGFATHQVHRVVNYTTLNKVINEVDSVAVSTDKGFINATKVCAASCEVKATSKVEQNLIDDIVKNGDINGNKTETLIHDLAKRSGYEPLRGGKYGSNNGFDHVLLGKDGSVIIIDSKQIKNNGAIQVSSKGAGNTNQLSKEWINVVAEILPEHDPVKIAIRNADRNGKSIKTIIAGVDKTNNKVILLPVKVPDKN</sequence>
<keyword evidence="2" id="KW-0800">Toxin</keyword>
<evidence type="ECO:0000256" key="4">
    <source>
        <dbReference type="ARBA" id="ARBA00023026"/>
    </source>
</evidence>
<proteinExistence type="predicted"/>
<dbReference type="GO" id="GO:0090729">
    <property type="term" value="F:toxin activity"/>
    <property type="evidence" value="ECO:0007669"/>
    <property type="project" value="UniProtKB-KW"/>
</dbReference>
<evidence type="ECO:0000313" key="6">
    <source>
        <dbReference type="EMBL" id="OOF47711.1"/>
    </source>
</evidence>
<dbReference type="AlphaFoldDB" id="A0A1V3IZJ3"/>
<keyword evidence="4" id="KW-0843">Virulence</keyword>
<dbReference type="STRING" id="1908264.BKK54_11390"/>
<dbReference type="CDD" id="cd20732">
    <property type="entry name" value="PoNe_FilH_DUF637_VENN-like"/>
    <property type="match status" value="1"/>
</dbReference>
<gene>
    <name evidence="6" type="ORF">BKK54_11390</name>
</gene>
<reference evidence="6 7" key="1">
    <citation type="submission" date="2016-10" db="EMBL/GenBank/DDBJ databases">
        <title>Rodentibacter gen. nov. and new species.</title>
        <authorList>
            <person name="Christensen H."/>
        </authorList>
    </citation>
    <scope>NUCLEOTIDE SEQUENCE [LARGE SCALE GENOMIC DNA]</scope>
    <source>
        <strain evidence="7">ppn416</strain>
    </source>
</reference>
<dbReference type="EMBL" id="MLHN01000049">
    <property type="protein sequence ID" value="OOF47711.1"/>
    <property type="molecule type" value="Genomic_DNA"/>
</dbReference>
<comment type="subcellular location">
    <subcellularLocation>
        <location evidence="1">Target cell</location>
        <location evidence="1">Target cell cytoplasm</location>
    </subcellularLocation>
</comment>
<evidence type="ECO:0000256" key="1">
    <source>
        <dbReference type="ARBA" id="ARBA00004219"/>
    </source>
</evidence>
<evidence type="ECO:0000259" key="5">
    <source>
        <dbReference type="Pfam" id="PF04829"/>
    </source>
</evidence>